<evidence type="ECO:0000259" key="4">
    <source>
        <dbReference type="Pfam" id="PF03024"/>
    </source>
</evidence>
<dbReference type="AlphaFoldDB" id="A0A4S2LXB9"/>
<dbReference type="InterPro" id="IPR004269">
    <property type="entry name" value="Folate_rcpt"/>
</dbReference>
<keyword evidence="6" id="KW-1185">Reference proteome</keyword>
<feature type="domain" description="Folate receptor-like" evidence="4">
    <location>
        <begin position="96"/>
        <end position="263"/>
    </location>
</feature>
<keyword evidence="2" id="KW-0732">Signal</keyword>
<name>A0A4S2LXB9_OPIFE</name>
<dbReference type="Pfam" id="PF03024">
    <property type="entry name" value="Folate_rec"/>
    <property type="match status" value="1"/>
</dbReference>
<gene>
    <name evidence="5" type="ORF">CRM22_004209</name>
</gene>
<evidence type="ECO:0000313" key="6">
    <source>
        <dbReference type="Proteomes" id="UP000308267"/>
    </source>
</evidence>
<dbReference type="EMBL" id="SJOL01006361">
    <property type="protein sequence ID" value="TGZ68530.1"/>
    <property type="molecule type" value="Genomic_DNA"/>
</dbReference>
<evidence type="ECO:0000256" key="2">
    <source>
        <dbReference type="ARBA" id="ARBA00022729"/>
    </source>
</evidence>
<keyword evidence="3" id="KW-1015">Disulfide bond</keyword>
<reference evidence="5 6" key="1">
    <citation type="journal article" date="2019" name="BMC Genomics">
        <title>New insights from Opisthorchis felineus genome: update on genomics of the epidemiologically important liver flukes.</title>
        <authorList>
            <person name="Ershov N.I."/>
            <person name="Mordvinov V.A."/>
            <person name="Prokhortchouk E.B."/>
            <person name="Pakharukova M.Y."/>
            <person name="Gunbin K.V."/>
            <person name="Ustyantsev K."/>
            <person name="Genaev M.A."/>
            <person name="Blinov A.G."/>
            <person name="Mazur A."/>
            <person name="Boulygina E."/>
            <person name="Tsygankova S."/>
            <person name="Khrameeva E."/>
            <person name="Chekanov N."/>
            <person name="Fan G."/>
            <person name="Xiao A."/>
            <person name="Zhang H."/>
            <person name="Xu X."/>
            <person name="Yang H."/>
            <person name="Solovyev V."/>
            <person name="Lee S.M."/>
            <person name="Liu X."/>
            <person name="Afonnikov D.A."/>
            <person name="Skryabin K.G."/>
        </authorList>
    </citation>
    <scope>NUCLEOTIDE SEQUENCE [LARGE SCALE GENOMIC DNA]</scope>
    <source>
        <strain evidence="5">AK-0245</strain>
        <tissue evidence="5">Whole organism</tissue>
    </source>
</reference>
<evidence type="ECO:0000313" key="5">
    <source>
        <dbReference type="EMBL" id="TGZ68530.1"/>
    </source>
</evidence>
<dbReference type="OrthoDB" id="567542at2759"/>
<sequence>MLTSELVLRGPPTPHRLEPRSVGCGRSISCDRSSSEGRTDGILSPLVCSVVHLFSLSSGNTMVAHSLLTVLLVVAANAYDNRLDEIRSVEDYLNICINGTHHKKAPSPEPTDDHICTDWASMSCCEHKTMRSVQDSLLYGFNHSHCKPMSQKCINMFKRELCFYECSPHVGPWLVKTQSLRRRERSYLVPLCEEDCNKWYEACKNEETCVRDWSVEFEWSEGMNVCPADSSCELFSNVYKDASDFCHAIWDGGWKVEKAPRCMHFVAVDERSKEHNQRVARQAAEEIIRRLSGTCSACSQFSGLVFLLSLTIPLVFGIRY</sequence>
<evidence type="ECO:0000256" key="1">
    <source>
        <dbReference type="ARBA" id="ARBA00007932"/>
    </source>
</evidence>
<organism evidence="5 6">
    <name type="scientific">Opisthorchis felineus</name>
    <dbReference type="NCBI Taxonomy" id="147828"/>
    <lineage>
        <taxon>Eukaryota</taxon>
        <taxon>Metazoa</taxon>
        <taxon>Spiralia</taxon>
        <taxon>Lophotrochozoa</taxon>
        <taxon>Platyhelminthes</taxon>
        <taxon>Trematoda</taxon>
        <taxon>Digenea</taxon>
        <taxon>Opisthorchiida</taxon>
        <taxon>Opisthorchiata</taxon>
        <taxon>Opisthorchiidae</taxon>
        <taxon>Opisthorchis</taxon>
    </lineage>
</organism>
<dbReference type="STRING" id="147828.A0A4S2LXB9"/>
<evidence type="ECO:0000256" key="3">
    <source>
        <dbReference type="ARBA" id="ARBA00023157"/>
    </source>
</evidence>
<accession>A0A4S2LXB9</accession>
<comment type="similarity">
    <text evidence="1">Belongs to the folate receptor family.</text>
</comment>
<comment type="caution">
    <text evidence="5">The sequence shown here is derived from an EMBL/GenBank/DDBJ whole genome shotgun (WGS) entry which is preliminary data.</text>
</comment>
<dbReference type="GO" id="GO:0009897">
    <property type="term" value="C:external side of plasma membrane"/>
    <property type="evidence" value="ECO:0007669"/>
    <property type="project" value="TreeGrafter"/>
</dbReference>
<dbReference type="PANTHER" id="PTHR10517:SF14">
    <property type="entry name" value="FOLATE RECEPTOR 1-RELATED"/>
    <property type="match status" value="1"/>
</dbReference>
<dbReference type="InterPro" id="IPR018143">
    <property type="entry name" value="Folate_rcpt-like"/>
</dbReference>
<proteinExistence type="inferred from homology"/>
<dbReference type="PANTHER" id="PTHR10517">
    <property type="entry name" value="FOLATE RECEPTOR"/>
    <property type="match status" value="1"/>
</dbReference>
<dbReference type="GO" id="GO:0038023">
    <property type="term" value="F:signaling receptor activity"/>
    <property type="evidence" value="ECO:0007669"/>
    <property type="project" value="TreeGrafter"/>
</dbReference>
<dbReference type="Proteomes" id="UP000308267">
    <property type="component" value="Unassembled WGS sequence"/>
</dbReference>
<protein>
    <recommendedName>
        <fullName evidence="4">Folate receptor-like domain-containing protein</fullName>
    </recommendedName>
</protein>